<dbReference type="Proteomes" id="UP000266841">
    <property type="component" value="Unassembled WGS sequence"/>
</dbReference>
<dbReference type="EMBL" id="AGNL01006876">
    <property type="protein sequence ID" value="EJK71719.1"/>
    <property type="molecule type" value="Genomic_DNA"/>
</dbReference>
<proteinExistence type="predicted"/>
<evidence type="ECO:0000313" key="2">
    <source>
        <dbReference type="EMBL" id="EJK71719.1"/>
    </source>
</evidence>
<dbReference type="AlphaFoldDB" id="K0T3R1"/>
<name>K0T3R1_THAOC</name>
<accession>K0T3R1</accession>
<sequence>RSLSSGRMTNRARDTARYQGGVNPTSMHTFMRALHGCSSLEEAATALPGWRASDVNDHVRAIPVYLALNKGGTMPDFLQLHDNDVINGHFSSEKAEIERKLALLPEHLTKDRVLSLYGIDLREAVKFVRASVAFSNIIPVAGTSTWVKKRLPEDYVAISRATNKVMPRVFGQFPNLFTNLDGVLVFGKQANAARGSLLSGLTGLLWSSPLCHPERHVRGVATAAERLSLFDAAAALCADLLGVDPISHLPGSEKFENVFIQARFTGSDAPRHNEAWDYFRHSTSGSHEERLAMVEAEFDRGHRDKVAARLGRTVSRTFEQSHLPRLLAIKQMDPDTKMVSKTNAMCKTQEYHTAYQYISDLRKRSKNGGLQSGEDEIVDRVEKLCIPIRNEAEVEEARKGAQSDMSRKRHEAESNAFARARSKKKGKRSK</sequence>
<evidence type="ECO:0000313" key="3">
    <source>
        <dbReference type="Proteomes" id="UP000266841"/>
    </source>
</evidence>
<gene>
    <name evidence="2" type="ORF">THAOC_06814</name>
</gene>
<keyword evidence="3" id="KW-1185">Reference proteome</keyword>
<feature type="compositionally biased region" description="Basic and acidic residues" evidence="1">
    <location>
        <begin position="392"/>
        <end position="401"/>
    </location>
</feature>
<organism evidence="2 3">
    <name type="scientific">Thalassiosira oceanica</name>
    <name type="common">Marine diatom</name>
    <dbReference type="NCBI Taxonomy" id="159749"/>
    <lineage>
        <taxon>Eukaryota</taxon>
        <taxon>Sar</taxon>
        <taxon>Stramenopiles</taxon>
        <taxon>Ochrophyta</taxon>
        <taxon>Bacillariophyta</taxon>
        <taxon>Coscinodiscophyceae</taxon>
        <taxon>Thalassiosirophycidae</taxon>
        <taxon>Thalassiosirales</taxon>
        <taxon>Thalassiosiraceae</taxon>
        <taxon>Thalassiosira</taxon>
    </lineage>
</organism>
<feature type="region of interest" description="Disordered" evidence="1">
    <location>
        <begin position="392"/>
        <end position="430"/>
    </location>
</feature>
<comment type="caution">
    <text evidence="2">The sequence shown here is derived from an EMBL/GenBank/DDBJ whole genome shotgun (WGS) entry which is preliminary data.</text>
</comment>
<protein>
    <submittedName>
        <fullName evidence="2">Uncharacterized protein</fullName>
    </submittedName>
</protein>
<feature type="compositionally biased region" description="Basic residues" evidence="1">
    <location>
        <begin position="420"/>
        <end position="430"/>
    </location>
</feature>
<feature type="region of interest" description="Disordered" evidence="1">
    <location>
        <begin position="1"/>
        <end position="21"/>
    </location>
</feature>
<reference evidence="2 3" key="1">
    <citation type="journal article" date="2012" name="Genome Biol.">
        <title>Genome and low-iron response of an oceanic diatom adapted to chronic iron limitation.</title>
        <authorList>
            <person name="Lommer M."/>
            <person name="Specht M."/>
            <person name="Roy A.S."/>
            <person name="Kraemer L."/>
            <person name="Andreson R."/>
            <person name="Gutowska M.A."/>
            <person name="Wolf J."/>
            <person name="Bergner S.V."/>
            <person name="Schilhabel M.B."/>
            <person name="Klostermeier U.C."/>
            <person name="Beiko R.G."/>
            <person name="Rosenstiel P."/>
            <person name="Hippler M."/>
            <person name="Laroche J."/>
        </authorList>
    </citation>
    <scope>NUCLEOTIDE SEQUENCE [LARGE SCALE GENOMIC DNA]</scope>
    <source>
        <strain evidence="2 3">CCMP1005</strain>
    </source>
</reference>
<feature type="non-terminal residue" evidence="2">
    <location>
        <position position="1"/>
    </location>
</feature>
<evidence type="ECO:0000256" key="1">
    <source>
        <dbReference type="SAM" id="MobiDB-lite"/>
    </source>
</evidence>